<feature type="non-terminal residue" evidence="2">
    <location>
        <position position="120"/>
    </location>
</feature>
<dbReference type="EMBL" id="CAJNNV010006690">
    <property type="protein sequence ID" value="CAE8593952.1"/>
    <property type="molecule type" value="Genomic_DNA"/>
</dbReference>
<evidence type="ECO:0000313" key="2">
    <source>
        <dbReference type="EMBL" id="CAE8593952.1"/>
    </source>
</evidence>
<evidence type="ECO:0000256" key="1">
    <source>
        <dbReference type="SAM" id="MobiDB-lite"/>
    </source>
</evidence>
<sequence>SGPEAQLGVLKVRPPLEPQAECNGSCFRRPLYALPEPGATKLWECSGCRAQNFKISDEVCRQCGSKSPSLLAREDCERRRQERERRHQEKARAEREENGTLTMDDMRLAYEEGIDLDPFK</sequence>
<evidence type="ECO:0000313" key="3">
    <source>
        <dbReference type="Proteomes" id="UP000654075"/>
    </source>
</evidence>
<reference evidence="2" key="1">
    <citation type="submission" date="2021-02" db="EMBL/GenBank/DDBJ databases">
        <authorList>
            <person name="Dougan E. K."/>
            <person name="Rhodes N."/>
            <person name="Thang M."/>
            <person name="Chan C."/>
        </authorList>
    </citation>
    <scope>NUCLEOTIDE SEQUENCE</scope>
</reference>
<accession>A0A813E0Q9</accession>
<feature type="non-terminal residue" evidence="2">
    <location>
        <position position="1"/>
    </location>
</feature>
<feature type="region of interest" description="Disordered" evidence="1">
    <location>
        <begin position="74"/>
        <end position="105"/>
    </location>
</feature>
<comment type="caution">
    <text evidence="2">The sequence shown here is derived from an EMBL/GenBank/DDBJ whole genome shotgun (WGS) entry which is preliminary data.</text>
</comment>
<protein>
    <recommendedName>
        <fullName evidence="4">RanBP2-type domain-containing protein</fullName>
    </recommendedName>
</protein>
<gene>
    <name evidence="2" type="ORF">PGLA1383_LOCUS12531</name>
</gene>
<dbReference type="AlphaFoldDB" id="A0A813E0Q9"/>
<proteinExistence type="predicted"/>
<keyword evidence="3" id="KW-1185">Reference proteome</keyword>
<dbReference type="Proteomes" id="UP000654075">
    <property type="component" value="Unassembled WGS sequence"/>
</dbReference>
<name>A0A813E0Q9_POLGL</name>
<evidence type="ECO:0008006" key="4">
    <source>
        <dbReference type="Google" id="ProtNLM"/>
    </source>
</evidence>
<organism evidence="2 3">
    <name type="scientific">Polarella glacialis</name>
    <name type="common">Dinoflagellate</name>
    <dbReference type="NCBI Taxonomy" id="89957"/>
    <lineage>
        <taxon>Eukaryota</taxon>
        <taxon>Sar</taxon>
        <taxon>Alveolata</taxon>
        <taxon>Dinophyceae</taxon>
        <taxon>Suessiales</taxon>
        <taxon>Suessiaceae</taxon>
        <taxon>Polarella</taxon>
    </lineage>
</organism>